<dbReference type="InterPro" id="IPR002052">
    <property type="entry name" value="DNA_methylase_N6_adenine_CS"/>
</dbReference>
<keyword evidence="3" id="KW-0808">Transferase</keyword>
<dbReference type="InterPro" id="IPR050320">
    <property type="entry name" value="N5-glutamine_MTase"/>
</dbReference>
<evidence type="ECO:0000256" key="3">
    <source>
        <dbReference type="ARBA" id="ARBA00022679"/>
    </source>
</evidence>
<organism evidence="8 9">
    <name type="scientific">Chaetoceros tenuissimus</name>
    <dbReference type="NCBI Taxonomy" id="426638"/>
    <lineage>
        <taxon>Eukaryota</taxon>
        <taxon>Sar</taxon>
        <taxon>Stramenopiles</taxon>
        <taxon>Ochrophyta</taxon>
        <taxon>Bacillariophyta</taxon>
        <taxon>Coscinodiscophyceae</taxon>
        <taxon>Chaetocerotophycidae</taxon>
        <taxon>Chaetocerotales</taxon>
        <taxon>Chaetocerotaceae</taxon>
        <taxon>Chaetoceros</taxon>
    </lineage>
</organism>
<evidence type="ECO:0000256" key="4">
    <source>
        <dbReference type="ARBA" id="ARBA00022691"/>
    </source>
</evidence>
<dbReference type="PANTHER" id="PTHR18895:SF74">
    <property type="entry name" value="MTRF1L RELEASE FACTOR GLUTAMINE METHYLTRANSFERASE"/>
    <property type="match status" value="1"/>
</dbReference>
<evidence type="ECO:0000256" key="5">
    <source>
        <dbReference type="ARBA" id="ARBA00048391"/>
    </source>
</evidence>
<feature type="domain" description="Release factor glutamine methyltransferase N-terminal" evidence="7">
    <location>
        <begin position="123"/>
        <end position="152"/>
    </location>
</feature>
<sequence length="388" mass="43747">MFGSLSLAKSFVPATTHLSRQQVNVFKGTRISKFRFFAAAVTSNGNNSCREEIIQKLGVEPTVSQALQSAVALLEEKNAPEPLSSSCHLLSFALKNEFKWEDNGFAKLLNIYDDPSSNQSLSETALTGDEQLLFADMVQRRINQEPLQYIIGKWDFHDIVLNIRPPCLCPRPETEELVEYAMKDIHRMKTILKGMKCDRKIRVLDVGSGTGCIGIALANAFPNDVEVDAIDVREEAIDLSKENAKIVLGTDQTCYNGPLMCPASKYTNKGEATQKYNFQYDIVVSNPPYIPKKDMDTLSSDVIDFEDYNALCGGDDGLDVVRNILDQLPEWCKSDNERFFRPTCWMEVDTSHPILLENNLDEYAKLEFIERKKDFGGLDRFVKIDVKV</sequence>
<comment type="caution">
    <text evidence="8">The sequence shown here is derived from an EMBL/GenBank/DDBJ whole genome shotgun (WGS) entry which is preliminary data.</text>
</comment>
<dbReference type="InterPro" id="IPR029063">
    <property type="entry name" value="SAM-dependent_MTases_sf"/>
</dbReference>
<dbReference type="Proteomes" id="UP001054902">
    <property type="component" value="Unassembled WGS sequence"/>
</dbReference>
<evidence type="ECO:0000313" key="8">
    <source>
        <dbReference type="EMBL" id="GFH57390.1"/>
    </source>
</evidence>
<reference evidence="8 9" key="1">
    <citation type="journal article" date="2021" name="Sci. Rep.">
        <title>The genome of the diatom Chaetoceros tenuissimus carries an ancient integrated fragment of an extant virus.</title>
        <authorList>
            <person name="Hongo Y."/>
            <person name="Kimura K."/>
            <person name="Takaki Y."/>
            <person name="Yoshida Y."/>
            <person name="Baba S."/>
            <person name="Kobayashi G."/>
            <person name="Nagasaki K."/>
            <person name="Hano T."/>
            <person name="Tomaru Y."/>
        </authorList>
    </citation>
    <scope>NUCLEOTIDE SEQUENCE [LARGE SCALE GENOMIC DNA]</scope>
    <source>
        <strain evidence="8 9">NIES-3715</strain>
    </source>
</reference>
<protein>
    <recommendedName>
        <fullName evidence="1">peptide chain release factor N(5)-glutamine methyltransferase</fullName>
        <ecNumber evidence="1">2.1.1.297</ecNumber>
    </recommendedName>
</protein>
<dbReference type="CDD" id="cd02440">
    <property type="entry name" value="AdoMet_MTases"/>
    <property type="match status" value="1"/>
</dbReference>
<keyword evidence="9" id="KW-1185">Reference proteome</keyword>
<dbReference type="AlphaFoldDB" id="A0AAD3D5Z6"/>
<dbReference type="PANTHER" id="PTHR18895">
    <property type="entry name" value="HEMK METHYLTRANSFERASE"/>
    <property type="match status" value="1"/>
</dbReference>
<dbReference type="GO" id="GO:0102559">
    <property type="term" value="F:peptide chain release factor N(5)-glutamine methyltransferase activity"/>
    <property type="evidence" value="ECO:0007669"/>
    <property type="project" value="UniProtKB-EC"/>
</dbReference>
<evidence type="ECO:0000313" key="9">
    <source>
        <dbReference type="Proteomes" id="UP001054902"/>
    </source>
</evidence>
<dbReference type="EMBL" id="BLLK01000058">
    <property type="protein sequence ID" value="GFH57390.1"/>
    <property type="molecule type" value="Genomic_DNA"/>
</dbReference>
<evidence type="ECO:0000256" key="2">
    <source>
        <dbReference type="ARBA" id="ARBA00022603"/>
    </source>
</evidence>
<dbReference type="Pfam" id="PF05175">
    <property type="entry name" value="MTS"/>
    <property type="match status" value="1"/>
</dbReference>
<keyword evidence="4" id="KW-0949">S-adenosyl-L-methionine</keyword>
<dbReference type="Pfam" id="PF17827">
    <property type="entry name" value="PrmC_N"/>
    <property type="match status" value="1"/>
</dbReference>
<dbReference type="GO" id="GO:0032259">
    <property type="term" value="P:methylation"/>
    <property type="evidence" value="ECO:0007669"/>
    <property type="project" value="UniProtKB-KW"/>
</dbReference>
<gene>
    <name evidence="8" type="ORF">CTEN210_13866</name>
</gene>
<proteinExistence type="predicted"/>
<dbReference type="GO" id="GO:0005739">
    <property type="term" value="C:mitochondrion"/>
    <property type="evidence" value="ECO:0007669"/>
    <property type="project" value="TreeGrafter"/>
</dbReference>
<dbReference type="SUPFAM" id="SSF53335">
    <property type="entry name" value="S-adenosyl-L-methionine-dependent methyltransferases"/>
    <property type="match status" value="1"/>
</dbReference>
<dbReference type="NCBIfam" id="TIGR00536">
    <property type="entry name" value="hemK_fam"/>
    <property type="match status" value="1"/>
</dbReference>
<evidence type="ECO:0000256" key="1">
    <source>
        <dbReference type="ARBA" id="ARBA00012771"/>
    </source>
</evidence>
<evidence type="ECO:0000259" key="6">
    <source>
        <dbReference type="Pfam" id="PF05175"/>
    </source>
</evidence>
<dbReference type="GO" id="GO:0003676">
    <property type="term" value="F:nucleic acid binding"/>
    <property type="evidence" value="ECO:0007669"/>
    <property type="project" value="InterPro"/>
</dbReference>
<keyword evidence="2" id="KW-0489">Methyltransferase</keyword>
<accession>A0AAD3D5Z6</accession>
<dbReference type="InterPro" id="IPR004556">
    <property type="entry name" value="HemK-like"/>
</dbReference>
<feature type="domain" description="Methyltransferase small" evidence="6">
    <location>
        <begin position="192"/>
        <end position="294"/>
    </location>
</feature>
<dbReference type="InterPro" id="IPR007848">
    <property type="entry name" value="Small_mtfrase_dom"/>
</dbReference>
<dbReference type="InterPro" id="IPR040758">
    <property type="entry name" value="PrmC_N"/>
</dbReference>
<evidence type="ECO:0000259" key="7">
    <source>
        <dbReference type="Pfam" id="PF17827"/>
    </source>
</evidence>
<comment type="catalytic activity">
    <reaction evidence="5">
        <text>L-glutaminyl-[peptide chain release factor] + S-adenosyl-L-methionine = N(5)-methyl-L-glutaminyl-[peptide chain release factor] + S-adenosyl-L-homocysteine + H(+)</text>
        <dbReference type="Rhea" id="RHEA:42896"/>
        <dbReference type="Rhea" id="RHEA-COMP:10271"/>
        <dbReference type="Rhea" id="RHEA-COMP:10272"/>
        <dbReference type="ChEBI" id="CHEBI:15378"/>
        <dbReference type="ChEBI" id="CHEBI:30011"/>
        <dbReference type="ChEBI" id="CHEBI:57856"/>
        <dbReference type="ChEBI" id="CHEBI:59789"/>
        <dbReference type="ChEBI" id="CHEBI:61891"/>
        <dbReference type="EC" id="2.1.1.297"/>
    </reaction>
</comment>
<name>A0AAD3D5Z6_9STRA</name>
<dbReference type="PROSITE" id="PS00092">
    <property type="entry name" value="N6_MTASE"/>
    <property type="match status" value="1"/>
</dbReference>
<dbReference type="Gene3D" id="3.40.50.150">
    <property type="entry name" value="Vaccinia Virus protein VP39"/>
    <property type="match status" value="1"/>
</dbReference>
<dbReference type="EC" id="2.1.1.297" evidence="1"/>
<dbReference type="Gene3D" id="1.10.8.10">
    <property type="entry name" value="DNA helicase RuvA subunit, C-terminal domain"/>
    <property type="match status" value="1"/>
</dbReference>